<protein>
    <submittedName>
        <fullName evidence="8">C-type cytochrome</fullName>
    </submittedName>
</protein>
<proteinExistence type="predicted"/>
<accession>A0ABS6XB55</accession>
<evidence type="ECO:0000256" key="2">
    <source>
        <dbReference type="ARBA" id="ARBA00022617"/>
    </source>
</evidence>
<comment type="caution">
    <text evidence="8">The sequence shown here is derived from an EMBL/GenBank/DDBJ whole genome shotgun (WGS) entry which is preliminary data.</text>
</comment>
<evidence type="ECO:0000256" key="6">
    <source>
        <dbReference type="PROSITE-ProRule" id="PRU00433"/>
    </source>
</evidence>
<dbReference type="Pfam" id="PF00034">
    <property type="entry name" value="Cytochrom_C"/>
    <property type="match status" value="1"/>
</dbReference>
<dbReference type="EMBL" id="JAHWXQ010000002">
    <property type="protein sequence ID" value="MBW3365218.1"/>
    <property type="molecule type" value="Genomic_DNA"/>
</dbReference>
<keyword evidence="5 6" id="KW-0408">Iron</keyword>
<organism evidence="8 9">
    <name type="scientific">Pontibacter populi</name>
    <dbReference type="NCBI Taxonomy" id="890055"/>
    <lineage>
        <taxon>Bacteria</taxon>
        <taxon>Pseudomonadati</taxon>
        <taxon>Bacteroidota</taxon>
        <taxon>Cytophagia</taxon>
        <taxon>Cytophagales</taxon>
        <taxon>Hymenobacteraceae</taxon>
        <taxon>Pontibacter</taxon>
    </lineage>
</organism>
<dbReference type="PROSITE" id="PS51007">
    <property type="entry name" value="CYTC"/>
    <property type="match status" value="1"/>
</dbReference>
<evidence type="ECO:0000256" key="5">
    <source>
        <dbReference type="ARBA" id="ARBA00023004"/>
    </source>
</evidence>
<reference evidence="8 9" key="1">
    <citation type="submission" date="2021-07" db="EMBL/GenBank/DDBJ databases">
        <authorList>
            <person name="Kim M.K."/>
        </authorList>
    </citation>
    <scope>NUCLEOTIDE SEQUENCE [LARGE SCALE GENOMIC DNA]</scope>
    <source>
        <strain evidence="8 9">HLY7-15</strain>
    </source>
</reference>
<sequence length="160" mass="17232">MKKVILTVACAALLISCENKKTEYDAYYTQDYKDSVATAAKERPVTTQTKVGADAAINDMTDSGAVAAAAKPKNEHELGMTLISKADCTACHNNDRKVVGPAYVDVAAKYEFNDKNVDYLAQKIIKGGAGVWGEIPMPPHAGLSESDAKEMARYVLSLKK</sequence>
<keyword evidence="3 6" id="KW-0479">Metal-binding</keyword>
<dbReference type="SUPFAM" id="SSF46626">
    <property type="entry name" value="Cytochrome c"/>
    <property type="match status" value="1"/>
</dbReference>
<keyword evidence="9" id="KW-1185">Reference proteome</keyword>
<keyword evidence="2 6" id="KW-0349">Heme</keyword>
<dbReference type="InterPro" id="IPR036909">
    <property type="entry name" value="Cyt_c-like_dom_sf"/>
</dbReference>
<evidence type="ECO:0000313" key="8">
    <source>
        <dbReference type="EMBL" id="MBW3365218.1"/>
    </source>
</evidence>
<gene>
    <name evidence="8" type="ORF">KYK27_09190</name>
</gene>
<name>A0ABS6XB55_9BACT</name>
<evidence type="ECO:0000256" key="3">
    <source>
        <dbReference type="ARBA" id="ARBA00022723"/>
    </source>
</evidence>
<evidence type="ECO:0000256" key="4">
    <source>
        <dbReference type="ARBA" id="ARBA00022982"/>
    </source>
</evidence>
<evidence type="ECO:0000256" key="1">
    <source>
        <dbReference type="ARBA" id="ARBA00022448"/>
    </source>
</evidence>
<dbReference type="PRINTS" id="PR00606">
    <property type="entry name" value="CYTCHROMECID"/>
</dbReference>
<keyword evidence="1" id="KW-0813">Transport</keyword>
<evidence type="ECO:0000313" key="9">
    <source>
        <dbReference type="Proteomes" id="UP000774935"/>
    </source>
</evidence>
<dbReference type="InterPro" id="IPR009056">
    <property type="entry name" value="Cyt_c-like_dom"/>
</dbReference>
<dbReference type="PROSITE" id="PS51257">
    <property type="entry name" value="PROKAR_LIPOPROTEIN"/>
    <property type="match status" value="1"/>
</dbReference>
<evidence type="ECO:0000259" key="7">
    <source>
        <dbReference type="PROSITE" id="PS51007"/>
    </source>
</evidence>
<dbReference type="InterPro" id="IPR002324">
    <property type="entry name" value="Cyt_c_ID"/>
</dbReference>
<feature type="domain" description="Cytochrome c" evidence="7">
    <location>
        <begin position="74"/>
        <end position="159"/>
    </location>
</feature>
<dbReference type="RefSeq" id="WP_199109726.1">
    <property type="nucleotide sequence ID" value="NZ_JAHWXQ010000002.1"/>
</dbReference>
<keyword evidence="4" id="KW-0249">Electron transport</keyword>
<dbReference type="Gene3D" id="1.10.760.10">
    <property type="entry name" value="Cytochrome c-like domain"/>
    <property type="match status" value="1"/>
</dbReference>
<dbReference type="Proteomes" id="UP000774935">
    <property type="component" value="Unassembled WGS sequence"/>
</dbReference>